<protein>
    <recommendedName>
        <fullName evidence="7">Carboxylesterase type B domain-containing protein</fullName>
    </recommendedName>
</protein>
<sequence>MPSHLIILSIALINLVYVSRGLDENIRASRIIKIDQGQVRGYKLPKFDVFGFFGIPYATVPKGVHRFKGPLPPRKWAGTFEATEQDVGCRQWVDPGNPPLATNVKEECLIVNIYVPDTEEKNLPVIVFSHGGAFQIGNGEMLTPSRIVHTKRIIAVSFNYRLGAIGFLCLGTDMIPGNAGMKDHVAVLKWVQKNIASFGGNPNDVTIHGYSAGSTAVELLMLSKTTRGLFHKVIADSVSAIAAVSIQMDPLANAKEYARLLNFTDVDDIKALEEFYLDASMELLTSVDLVHRLDSSPLLLTCVEREEVQDAFLTSTPIDIIREGAYPELPMLYGFTNMEGHYRLTVFEEFKDMMNEDFNQFLPVDLQFSDEKEKQLVARRIKEFYFGNQPVGPKTILKYVEYFGDVMFTYPMLRALKFYTENGHKQIYLYEFSFAAETRVAVPYVNVRGAIHCAQTDAIMDIGDEEMLSKEYQAVKRITRELWLNFITKGKPSLNNSSDLTWPPVGANRSPHMSLDVVTQLRGAAVPDRATFWDAIYEKYYIAPIPPPLYTESVVLAQNESKTVMIEQGFVKGYKLEKHDVFAFHGIPFATAPTGSDRFKAPLSPPKWNGVLEAVEENIVCPQYQTNSMQSDKTLKVREDCLITSIYVPNTNKTNLPVIVYVHGGAYQGGYADNNTPKTLVNSKDIIFAAFNYRVGAHGFLCLGTDKIPGNAGMKDQVTFLRWVKKNIASFGGNPNDVTIYGNSAGSRSVDLLMLSKSTAGLFKSVIGDSGGSLGPETVQIDPLANAKVFARLLNFDDVDNIKALEDFYLNASYEELNSIDTTKLQSYLFTPCVERDLGDEVVLGETPYDILKSGEYLRVPLLISFTEMDGTFRMPMFNKWRDGMNKNITNFLPLDLEFPTFEERDIISKRVKDYYFGDHEINEENILLFINYFTDTIYVFPILRALKLHLQAGHDQIYLYEYSFTSEESPRVQFINKPGAFHSWQTNNILDRNTQSSDSVQISPELLEMKRIMKDIYSTFVITGKPTESTESSLPQWLPVHIDNIYLLSLNNTIEIKPLNHRSLFWEEIYDKYYKQPIPPRDWTSSL</sequence>
<gene>
    <name evidence="8" type="ORF">LNINA_LOCUS1742</name>
</gene>
<dbReference type="InterPro" id="IPR019826">
    <property type="entry name" value="Carboxylesterase_B_AS"/>
</dbReference>
<comment type="caution">
    <text evidence="8">The sequence shown here is derived from an EMBL/GenBank/DDBJ whole genome shotgun (WGS) entry which is preliminary data.</text>
</comment>
<dbReference type="PANTHER" id="PTHR43142">
    <property type="entry name" value="CARBOXYLIC ESTER HYDROLASE"/>
    <property type="match status" value="1"/>
</dbReference>
<evidence type="ECO:0000313" key="8">
    <source>
        <dbReference type="EMBL" id="CAK1541786.1"/>
    </source>
</evidence>
<evidence type="ECO:0000256" key="4">
    <source>
        <dbReference type="ARBA" id="ARBA00023157"/>
    </source>
</evidence>
<feature type="domain" description="Carboxylesterase type B" evidence="7">
    <location>
        <begin position="29"/>
        <end position="520"/>
    </location>
</feature>
<keyword evidence="2" id="KW-0719">Serine esterase</keyword>
<evidence type="ECO:0000313" key="9">
    <source>
        <dbReference type="Proteomes" id="UP001497472"/>
    </source>
</evidence>
<organism evidence="8 9">
    <name type="scientific">Leptosia nina</name>
    <dbReference type="NCBI Taxonomy" id="320188"/>
    <lineage>
        <taxon>Eukaryota</taxon>
        <taxon>Metazoa</taxon>
        <taxon>Ecdysozoa</taxon>
        <taxon>Arthropoda</taxon>
        <taxon>Hexapoda</taxon>
        <taxon>Insecta</taxon>
        <taxon>Pterygota</taxon>
        <taxon>Neoptera</taxon>
        <taxon>Endopterygota</taxon>
        <taxon>Lepidoptera</taxon>
        <taxon>Glossata</taxon>
        <taxon>Ditrysia</taxon>
        <taxon>Papilionoidea</taxon>
        <taxon>Pieridae</taxon>
        <taxon>Pierinae</taxon>
        <taxon>Leptosia</taxon>
    </lineage>
</organism>
<dbReference type="InterPro" id="IPR029058">
    <property type="entry name" value="AB_hydrolase_fold"/>
</dbReference>
<proteinExistence type="inferred from homology"/>
<keyword evidence="9" id="KW-1185">Reference proteome</keyword>
<dbReference type="PROSITE" id="PS00122">
    <property type="entry name" value="CARBOXYLESTERASE_B_1"/>
    <property type="match status" value="2"/>
</dbReference>
<keyword evidence="5" id="KW-0325">Glycoprotein</keyword>
<evidence type="ECO:0000259" key="7">
    <source>
        <dbReference type="Pfam" id="PF00135"/>
    </source>
</evidence>
<reference evidence="8 9" key="1">
    <citation type="submission" date="2023-11" db="EMBL/GenBank/DDBJ databases">
        <authorList>
            <person name="Okamura Y."/>
        </authorList>
    </citation>
    <scope>NUCLEOTIDE SEQUENCE [LARGE SCALE GENOMIC DNA]</scope>
</reference>
<accession>A0AAV1IYD7</accession>
<evidence type="ECO:0000256" key="2">
    <source>
        <dbReference type="ARBA" id="ARBA00022487"/>
    </source>
</evidence>
<dbReference type="GO" id="GO:0052689">
    <property type="term" value="F:carboxylic ester hydrolase activity"/>
    <property type="evidence" value="ECO:0007669"/>
    <property type="project" value="UniProtKB-KW"/>
</dbReference>
<dbReference type="EMBL" id="CAVLEF010000002">
    <property type="protein sequence ID" value="CAK1541786.1"/>
    <property type="molecule type" value="Genomic_DNA"/>
</dbReference>
<evidence type="ECO:0000256" key="1">
    <source>
        <dbReference type="ARBA" id="ARBA00005964"/>
    </source>
</evidence>
<keyword evidence="3" id="KW-0378">Hydrolase</keyword>
<evidence type="ECO:0000256" key="3">
    <source>
        <dbReference type="ARBA" id="ARBA00022801"/>
    </source>
</evidence>
<dbReference type="Pfam" id="PF00135">
    <property type="entry name" value="COesterase"/>
    <property type="match status" value="2"/>
</dbReference>
<feature type="domain" description="Carboxylesterase type B" evidence="7">
    <location>
        <begin position="561"/>
        <end position="1055"/>
    </location>
</feature>
<name>A0AAV1IYD7_9NEOP</name>
<evidence type="ECO:0000256" key="5">
    <source>
        <dbReference type="ARBA" id="ARBA00023180"/>
    </source>
</evidence>
<dbReference type="InterPro" id="IPR002018">
    <property type="entry name" value="CarbesteraseB"/>
</dbReference>
<dbReference type="SUPFAM" id="SSF53474">
    <property type="entry name" value="alpha/beta-Hydrolases"/>
    <property type="match status" value="2"/>
</dbReference>
<dbReference type="AlphaFoldDB" id="A0AAV1IYD7"/>
<feature type="signal peptide" evidence="6">
    <location>
        <begin position="1"/>
        <end position="21"/>
    </location>
</feature>
<dbReference type="Gene3D" id="3.40.50.1820">
    <property type="entry name" value="alpha/beta hydrolase"/>
    <property type="match status" value="2"/>
</dbReference>
<keyword evidence="4" id="KW-1015">Disulfide bond</keyword>
<feature type="chain" id="PRO_5043628730" description="Carboxylesterase type B domain-containing protein" evidence="6">
    <location>
        <begin position="22"/>
        <end position="1088"/>
    </location>
</feature>
<keyword evidence="6" id="KW-0732">Signal</keyword>
<comment type="similarity">
    <text evidence="1">Belongs to the type-B carboxylesterase/lipase family.</text>
</comment>
<dbReference type="Proteomes" id="UP001497472">
    <property type="component" value="Unassembled WGS sequence"/>
</dbReference>
<dbReference type="PANTHER" id="PTHR43142:SF1">
    <property type="entry name" value="CARBOXYLIC ESTER HYDROLASE"/>
    <property type="match status" value="1"/>
</dbReference>
<evidence type="ECO:0000256" key="6">
    <source>
        <dbReference type="SAM" id="SignalP"/>
    </source>
</evidence>